<dbReference type="Pfam" id="PF05163">
    <property type="entry name" value="DinB"/>
    <property type="match status" value="1"/>
</dbReference>
<evidence type="ECO:0000313" key="4">
    <source>
        <dbReference type="EMBL" id="MBB3969068.1"/>
    </source>
</evidence>
<comment type="similarity">
    <text evidence="1">Belongs to the DinB family.</text>
</comment>
<accession>A0A4Y8AC44</accession>
<evidence type="ECO:0000313" key="6">
    <source>
        <dbReference type="Proteomes" id="UP000297248"/>
    </source>
</evidence>
<proteinExistence type="inferred from homology"/>
<dbReference type="OrthoDB" id="9811413at2"/>
<gene>
    <name evidence="5" type="ORF">E2R65_13435</name>
    <name evidence="4" type="ORF">GGR35_001671</name>
</gene>
<feature type="binding site" evidence="3">
    <location>
        <position position="119"/>
    </location>
    <ligand>
        <name>a divalent metal cation</name>
        <dbReference type="ChEBI" id="CHEBI:60240"/>
    </ligand>
</feature>
<organism evidence="5 6">
    <name type="scientific">Mucilaginibacter phyllosphaerae</name>
    <dbReference type="NCBI Taxonomy" id="1812349"/>
    <lineage>
        <taxon>Bacteria</taxon>
        <taxon>Pseudomonadati</taxon>
        <taxon>Bacteroidota</taxon>
        <taxon>Sphingobacteriia</taxon>
        <taxon>Sphingobacteriales</taxon>
        <taxon>Sphingobacteriaceae</taxon>
        <taxon>Mucilaginibacter</taxon>
    </lineage>
</organism>
<dbReference type="PANTHER" id="PTHR37302">
    <property type="entry name" value="SLR1116 PROTEIN"/>
    <property type="match status" value="1"/>
</dbReference>
<evidence type="ECO:0000256" key="3">
    <source>
        <dbReference type="PIRSR" id="PIRSR607837-1"/>
    </source>
</evidence>
<reference evidence="5 6" key="1">
    <citation type="journal article" date="2016" name="Int. J. Syst. Evol. Microbiol.">
        <title>Proposal of Mucilaginibacter phyllosphaerae sp. nov. isolated from the phyllosphere of Galium album.</title>
        <authorList>
            <person name="Aydogan E.L."/>
            <person name="Busse H.J."/>
            <person name="Moser G."/>
            <person name="Muller C."/>
            <person name="Kampfer P."/>
            <person name="Glaeser S.P."/>
        </authorList>
    </citation>
    <scope>NUCLEOTIDE SEQUENCE [LARGE SCALE GENOMIC DNA]</scope>
    <source>
        <strain evidence="5 6">PP-F2FG21</strain>
    </source>
</reference>
<dbReference type="PANTHER" id="PTHR37302:SF3">
    <property type="entry name" value="DAMAGE-INDUCIBLE PROTEIN DINB"/>
    <property type="match status" value="1"/>
</dbReference>
<dbReference type="InterPro" id="IPR007837">
    <property type="entry name" value="DinB"/>
</dbReference>
<dbReference type="Proteomes" id="UP000583101">
    <property type="component" value="Unassembled WGS sequence"/>
</dbReference>
<dbReference type="AlphaFoldDB" id="A0A4Y8AC44"/>
<keyword evidence="7" id="KW-1185">Reference proteome</keyword>
<dbReference type="Gene3D" id="1.20.120.450">
    <property type="entry name" value="dinb family like domain"/>
    <property type="match status" value="1"/>
</dbReference>
<evidence type="ECO:0000313" key="5">
    <source>
        <dbReference type="EMBL" id="TEW66114.1"/>
    </source>
</evidence>
<comment type="caution">
    <text evidence="5">The sequence shown here is derived from an EMBL/GenBank/DDBJ whole genome shotgun (WGS) entry which is preliminary data.</text>
</comment>
<evidence type="ECO:0000256" key="1">
    <source>
        <dbReference type="ARBA" id="ARBA00008635"/>
    </source>
</evidence>
<reference evidence="4 7" key="3">
    <citation type="submission" date="2020-08" db="EMBL/GenBank/DDBJ databases">
        <title>Genomic Encyclopedia of Type Strains, Phase IV (KMG-IV): sequencing the most valuable type-strain genomes for metagenomic binning, comparative biology and taxonomic classification.</title>
        <authorList>
            <person name="Goeker M."/>
        </authorList>
    </citation>
    <scope>NUCLEOTIDE SEQUENCE [LARGE SCALE GENOMIC DNA]</scope>
    <source>
        <strain evidence="4 7">DSM 100995</strain>
    </source>
</reference>
<feature type="binding site" evidence="3">
    <location>
        <position position="123"/>
    </location>
    <ligand>
        <name>a divalent metal cation</name>
        <dbReference type="ChEBI" id="CHEBI:60240"/>
    </ligand>
</feature>
<sequence>MKSHFIRLLHYDHFANKKTAVLLVQTQVKGRPLEIMAHLLMAQQIWLKRLKMLPAPLTPLWPEWDLKGINEKIDSNYQELSALLQSLQPQDFDRIVAYKSSAGDFENNLGDILTHLFNHGTHHRAQIGILLKADGAELPALDYIFYIRNSIPKL</sequence>
<dbReference type="EMBL" id="SNQG01000004">
    <property type="protein sequence ID" value="TEW66114.1"/>
    <property type="molecule type" value="Genomic_DNA"/>
</dbReference>
<dbReference type="GO" id="GO:0046872">
    <property type="term" value="F:metal ion binding"/>
    <property type="evidence" value="ECO:0007669"/>
    <property type="project" value="UniProtKB-KW"/>
</dbReference>
<keyword evidence="2 3" id="KW-0479">Metal-binding</keyword>
<evidence type="ECO:0000256" key="2">
    <source>
        <dbReference type="ARBA" id="ARBA00022723"/>
    </source>
</evidence>
<dbReference type="InterPro" id="IPR034660">
    <property type="entry name" value="DinB/YfiT-like"/>
</dbReference>
<dbReference type="EMBL" id="JACIEG010000003">
    <property type="protein sequence ID" value="MBB3969068.1"/>
    <property type="molecule type" value="Genomic_DNA"/>
</dbReference>
<dbReference type="Proteomes" id="UP000297248">
    <property type="component" value="Unassembled WGS sequence"/>
</dbReference>
<feature type="binding site" evidence="3">
    <location>
        <position position="38"/>
    </location>
    <ligand>
        <name>a divalent metal cation</name>
        <dbReference type="ChEBI" id="CHEBI:60240"/>
    </ligand>
</feature>
<evidence type="ECO:0000313" key="7">
    <source>
        <dbReference type="Proteomes" id="UP000583101"/>
    </source>
</evidence>
<reference evidence="5" key="2">
    <citation type="submission" date="2019-03" db="EMBL/GenBank/DDBJ databases">
        <authorList>
            <person name="Yan Y.-Q."/>
            <person name="Du Z.-J."/>
        </authorList>
    </citation>
    <scope>NUCLEOTIDE SEQUENCE</scope>
    <source>
        <strain evidence="5">PP-F2FG21</strain>
    </source>
</reference>
<dbReference type="RefSeq" id="WP_134336978.1">
    <property type="nucleotide sequence ID" value="NZ_BMCZ01000002.1"/>
</dbReference>
<protein>
    <submittedName>
        <fullName evidence="4">Damage-inducible protein DinB</fullName>
    </submittedName>
</protein>
<dbReference type="SUPFAM" id="SSF109854">
    <property type="entry name" value="DinB/YfiT-like putative metalloenzymes"/>
    <property type="match status" value="1"/>
</dbReference>
<name>A0A4Y8AC44_9SPHI</name>